<evidence type="ECO:0000313" key="3">
    <source>
        <dbReference type="Proteomes" id="UP001482620"/>
    </source>
</evidence>
<comment type="caution">
    <text evidence="2">The sequence shown here is derived from an EMBL/GenBank/DDBJ whole genome shotgun (WGS) entry which is preliminary data.</text>
</comment>
<protein>
    <submittedName>
        <fullName evidence="2">Uncharacterized protein</fullName>
    </submittedName>
</protein>
<feature type="compositionally biased region" description="Polar residues" evidence="1">
    <location>
        <begin position="117"/>
        <end position="132"/>
    </location>
</feature>
<organism evidence="2 3">
    <name type="scientific">Ilyodon furcidens</name>
    <name type="common">goldbreast splitfin</name>
    <dbReference type="NCBI Taxonomy" id="33524"/>
    <lineage>
        <taxon>Eukaryota</taxon>
        <taxon>Metazoa</taxon>
        <taxon>Chordata</taxon>
        <taxon>Craniata</taxon>
        <taxon>Vertebrata</taxon>
        <taxon>Euteleostomi</taxon>
        <taxon>Actinopterygii</taxon>
        <taxon>Neopterygii</taxon>
        <taxon>Teleostei</taxon>
        <taxon>Neoteleostei</taxon>
        <taxon>Acanthomorphata</taxon>
        <taxon>Ovalentaria</taxon>
        <taxon>Atherinomorphae</taxon>
        <taxon>Cyprinodontiformes</taxon>
        <taxon>Goodeidae</taxon>
        <taxon>Ilyodon</taxon>
    </lineage>
</organism>
<feature type="region of interest" description="Disordered" evidence="1">
    <location>
        <begin position="42"/>
        <end position="67"/>
    </location>
</feature>
<evidence type="ECO:0000313" key="2">
    <source>
        <dbReference type="EMBL" id="MEQ2254363.1"/>
    </source>
</evidence>
<proteinExistence type="predicted"/>
<dbReference type="EMBL" id="JAHRIQ010104416">
    <property type="protein sequence ID" value="MEQ2254363.1"/>
    <property type="molecule type" value="Genomic_DNA"/>
</dbReference>
<gene>
    <name evidence="2" type="ORF">ILYODFUR_002989</name>
</gene>
<accession>A0ABV0VCB3</accession>
<reference evidence="2 3" key="1">
    <citation type="submission" date="2021-06" db="EMBL/GenBank/DDBJ databases">
        <authorList>
            <person name="Palmer J.M."/>
        </authorList>
    </citation>
    <scope>NUCLEOTIDE SEQUENCE [LARGE SCALE GENOMIC DNA]</scope>
    <source>
        <strain evidence="3">if_2019</strain>
        <tissue evidence="2">Muscle</tissue>
    </source>
</reference>
<evidence type="ECO:0000256" key="1">
    <source>
        <dbReference type="SAM" id="MobiDB-lite"/>
    </source>
</evidence>
<name>A0ABV0VCB3_9TELE</name>
<sequence length="132" mass="15143">MVPPFAHRLEVKVDPPLYLRPAPVLIGREKAEAEDGMRSFPADKCISDKAQRSGLRASASLPRRRTDASLELQPELIRREDWEGFGAEKRICRSWQLKLSAPPPQPPERWTHDRAQTSRSFLQVQQVDSRMD</sequence>
<keyword evidence="3" id="KW-1185">Reference proteome</keyword>
<dbReference type="Proteomes" id="UP001482620">
    <property type="component" value="Unassembled WGS sequence"/>
</dbReference>
<feature type="region of interest" description="Disordered" evidence="1">
    <location>
        <begin position="98"/>
        <end position="132"/>
    </location>
</feature>